<dbReference type="InterPro" id="IPR005920">
    <property type="entry name" value="HutI"/>
</dbReference>
<evidence type="ECO:0000256" key="1">
    <source>
        <dbReference type="ARBA" id="ARBA00012864"/>
    </source>
</evidence>
<reference evidence="9 10" key="1">
    <citation type="submission" date="2017-01" db="EMBL/GenBank/DDBJ databases">
        <title>Genome Sequencing of a Marine Spirillum, Oceanospirillum multiglobuliferum ATCC 33336, from Japan.</title>
        <authorList>
            <person name="Carney J.G."/>
            <person name="Trachtenberg A.M."/>
            <person name="Rheaume B.A."/>
            <person name="Linnane J.D."/>
            <person name="Pitts N.L."/>
            <person name="Mykles D.L."/>
            <person name="Maclea K.S."/>
        </authorList>
    </citation>
    <scope>NUCLEOTIDE SEQUENCE [LARGE SCALE GENOMIC DNA]</scope>
    <source>
        <strain evidence="9 10">ATCC 33336</strain>
    </source>
</reference>
<dbReference type="GO" id="GO:0019557">
    <property type="term" value="P:L-histidine catabolic process to glutamate and formate"/>
    <property type="evidence" value="ECO:0007669"/>
    <property type="project" value="UniProtKB-UniPathway"/>
</dbReference>
<comment type="catalytic activity">
    <reaction evidence="7">
        <text>4-imidazolone-5-propanoate + H2O = N-formimidoyl-L-glutamate</text>
        <dbReference type="Rhea" id="RHEA:23660"/>
        <dbReference type="ChEBI" id="CHEBI:15377"/>
        <dbReference type="ChEBI" id="CHEBI:58928"/>
        <dbReference type="ChEBI" id="CHEBI:77893"/>
        <dbReference type="EC" id="3.5.2.7"/>
    </reaction>
</comment>
<feature type="binding site" evidence="7">
    <location>
        <position position="336"/>
    </location>
    <ligand>
        <name>N-formimidoyl-L-glutamate</name>
        <dbReference type="ChEBI" id="CHEBI:58928"/>
    </ligand>
</feature>
<evidence type="ECO:0000256" key="7">
    <source>
        <dbReference type="HAMAP-Rule" id="MF_00372"/>
    </source>
</evidence>
<dbReference type="GO" id="GO:0019556">
    <property type="term" value="P:L-histidine catabolic process to glutamate and formamide"/>
    <property type="evidence" value="ECO:0007669"/>
    <property type="project" value="UniProtKB-UniRule"/>
</dbReference>
<keyword evidence="6 7" id="KW-0408">Iron</keyword>
<feature type="binding site" evidence="7">
    <location>
        <position position="89"/>
    </location>
    <ligand>
        <name>Zn(2+)</name>
        <dbReference type="ChEBI" id="CHEBI:29105"/>
    </ligand>
</feature>
<keyword evidence="7" id="KW-0963">Cytoplasm</keyword>
<comment type="pathway">
    <text evidence="7">Amino-acid degradation; L-histidine degradation into L-glutamate; N-formimidoyl-L-glutamate from L-histidine: step 3/3.</text>
</comment>
<evidence type="ECO:0000313" key="10">
    <source>
        <dbReference type="Proteomes" id="UP000191418"/>
    </source>
</evidence>
<dbReference type="GO" id="GO:0008270">
    <property type="term" value="F:zinc ion binding"/>
    <property type="evidence" value="ECO:0007669"/>
    <property type="project" value="UniProtKB-UniRule"/>
</dbReference>
<comment type="caution">
    <text evidence="9">The sequence shown here is derived from an EMBL/GenBank/DDBJ whole genome shotgun (WGS) entry which is preliminary data.</text>
</comment>
<proteinExistence type="inferred from homology"/>
<feature type="binding site" evidence="7">
    <location>
        <position position="262"/>
    </location>
    <ligand>
        <name>4-imidazolone-5-propanoate</name>
        <dbReference type="ChEBI" id="CHEBI:77893"/>
    </ligand>
</feature>
<dbReference type="GO" id="GO:0050480">
    <property type="term" value="F:imidazolonepropionase activity"/>
    <property type="evidence" value="ECO:0007669"/>
    <property type="project" value="UniProtKB-UniRule"/>
</dbReference>
<dbReference type="NCBIfam" id="TIGR01224">
    <property type="entry name" value="hutI"/>
    <property type="match status" value="1"/>
</dbReference>
<dbReference type="InterPro" id="IPR032466">
    <property type="entry name" value="Metal_Hydrolase"/>
</dbReference>
<keyword evidence="5 7" id="KW-0862">Zinc</keyword>
<evidence type="ECO:0000256" key="4">
    <source>
        <dbReference type="ARBA" id="ARBA00022808"/>
    </source>
</evidence>
<protein>
    <recommendedName>
        <fullName evidence="1 7">Imidazolonepropionase</fullName>
        <ecNumber evidence="1 7">3.5.2.7</ecNumber>
    </recommendedName>
    <alternativeName>
        <fullName evidence="7">Imidazolone-5-propionate hydrolase</fullName>
    </alternativeName>
</protein>
<feature type="binding site" evidence="7">
    <location>
        <position position="91"/>
    </location>
    <ligand>
        <name>Fe(3+)</name>
        <dbReference type="ChEBI" id="CHEBI:29034"/>
    </ligand>
</feature>
<name>A0A1T4SB16_9GAMM</name>
<comment type="subcellular location">
    <subcellularLocation>
        <location evidence="7">Cytoplasm</location>
    </subcellularLocation>
</comment>
<feature type="domain" description="Amidohydrolase-related" evidence="8">
    <location>
        <begin position="81"/>
        <end position="420"/>
    </location>
</feature>
<dbReference type="EMBL" id="MTSM01000014">
    <property type="protein sequence ID" value="OPX55005.1"/>
    <property type="molecule type" value="Genomic_DNA"/>
</dbReference>
<keyword evidence="2 7" id="KW-0479">Metal-binding</keyword>
<evidence type="ECO:0000259" key="8">
    <source>
        <dbReference type="Pfam" id="PF01979"/>
    </source>
</evidence>
<sequence length="433" mass="47128">MTITDTVINQNKADAHRCDLLIHNVSLATMDYETSDSASPYGQLEDGVLAVTAGRISWVGAAAEAPEFDAIEQIDGQQGWLTPALIDCHTHLIYGGSRAREFEMRLQGYSYQEISQQGGGIVSTVRATRAASEQELFASGLKRLQRLMAEGVTTVEIKSGYGLDWPTEQRMLKVAGQLAEHTGIEIKRTFLAAHAVPPEYKDRADDYLDLVINEMLPQVAEHNLADAVDVFCEGIGFSHAQTERLFKAAQQYGLPVKGHMEQLSDLKGSRLAAEFNALSVDHLEYLAEEDLPALKAANTVAVLLPGAFYCLKETKLPPVQALFEHQIPVAVSTDLNPGTSPIASLLLAMNQSCLLFGLTPEQALAGVTCHAAQALGLQDRKGQLQVGYQADLVLWSIDHPSELSYAINMHQPQQIWVNGQPRLNPSVSNTTGA</sequence>
<keyword evidence="3 7" id="KW-0378">Hydrolase</keyword>
<dbReference type="InterPro" id="IPR011059">
    <property type="entry name" value="Metal-dep_hydrolase_composite"/>
</dbReference>
<dbReference type="EC" id="3.5.2.7" evidence="1 7"/>
<dbReference type="GO" id="GO:0005737">
    <property type="term" value="C:cytoplasm"/>
    <property type="evidence" value="ECO:0007669"/>
    <property type="project" value="UniProtKB-SubCell"/>
</dbReference>
<feature type="binding site" evidence="7">
    <location>
        <position position="259"/>
    </location>
    <ligand>
        <name>Fe(3+)</name>
        <dbReference type="ChEBI" id="CHEBI:29034"/>
    </ligand>
</feature>
<dbReference type="RefSeq" id="WP_078746406.1">
    <property type="nucleotide sequence ID" value="NZ_FUXG01000027.1"/>
</dbReference>
<feature type="binding site" evidence="7">
    <location>
        <position position="339"/>
    </location>
    <ligand>
        <name>4-imidazolone-5-propanoate</name>
        <dbReference type="ChEBI" id="CHEBI:77893"/>
    </ligand>
</feature>
<dbReference type="HAMAP" id="MF_00372">
    <property type="entry name" value="HutI"/>
    <property type="match status" value="1"/>
</dbReference>
<dbReference type="Pfam" id="PF01979">
    <property type="entry name" value="Amidohydro_1"/>
    <property type="match status" value="1"/>
</dbReference>
<feature type="binding site" evidence="7">
    <location>
        <position position="194"/>
    </location>
    <ligand>
        <name>4-imidazolone-5-propanoate</name>
        <dbReference type="ChEBI" id="CHEBI:77893"/>
    </ligand>
</feature>
<feature type="binding site" evidence="7">
    <location>
        <position position="334"/>
    </location>
    <ligand>
        <name>Zn(2+)</name>
        <dbReference type="ChEBI" id="CHEBI:29105"/>
    </ligand>
</feature>
<comment type="similarity">
    <text evidence="7">Belongs to the metallo-dependent hydrolases superfamily. HutI family.</text>
</comment>
<dbReference type="SUPFAM" id="SSF51556">
    <property type="entry name" value="Metallo-dependent hydrolases"/>
    <property type="match status" value="1"/>
</dbReference>
<dbReference type="PANTHER" id="PTHR42752:SF1">
    <property type="entry name" value="IMIDAZOLONEPROPIONASE-RELATED"/>
    <property type="match status" value="1"/>
</dbReference>
<feature type="binding site" evidence="7">
    <location>
        <position position="338"/>
    </location>
    <ligand>
        <name>N-formimidoyl-L-glutamate</name>
        <dbReference type="ChEBI" id="CHEBI:58928"/>
    </ligand>
</feature>
<dbReference type="CDD" id="cd01296">
    <property type="entry name" value="Imidazolone-5PH"/>
    <property type="match status" value="1"/>
</dbReference>
<keyword evidence="4 7" id="KW-0369">Histidine metabolism</keyword>
<evidence type="ECO:0000256" key="2">
    <source>
        <dbReference type="ARBA" id="ARBA00022723"/>
    </source>
</evidence>
<evidence type="ECO:0000313" key="9">
    <source>
        <dbReference type="EMBL" id="OPX55005.1"/>
    </source>
</evidence>
<dbReference type="SUPFAM" id="SSF51338">
    <property type="entry name" value="Composite domain of metallo-dependent hydrolases"/>
    <property type="match status" value="1"/>
</dbReference>
<accession>A0A1T4SB16</accession>
<dbReference type="OrthoDB" id="9776455at2"/>
<evidence type="ECO:0000256" key="5">
    <source>
        <dbReference type="ARBA" id="ARBA00022833"/>
    </source>
</evidence>
<dbReference type="AlphaFoldDB" id="A0A1T4SB16"/>
<dbReference type="PANTHER" id="PTHR42752">
    <property type="entry name" value="IMIDAZOLONEPROPIONASE"/>
    <property type="match status" value="1"/>
</dbReference>
<organism evidence="9 10">
    <name type="scientific">Oceanospirillum multiglobuliferum</name>
    <dbReference type="NCBI Taxonomy" id="64969"/>
    <lineage>
        <taxon>Bacteria</taxon>
        <taxon>Pseudomonadati</taxon>
        <taxon>Pseudomonadota</taxon>
        <taxon>Gammaproteobacteria</taxon>
        <taxon>Oceanospirillales</taxon>
        <taxon>Oceanospirillaceae</taxon>
        <taxon>Oceanospirillum</taxon>
    </lineage>
</organism>
<dbReference type="UniPathway" id="UPA00379">
    <property type="reaction ID" value="UER00551"/>
</dbReference>
<evidence type="ECO:0000256" key="3">
    <source>
        <dbReference type="ARBA" id="ARBA00022801"/>
    </source>
</evidence>
<feature type="binding site" evidence="7">
    <location>
        <position position="91"/>
    </location>
    <ligand>
        <name>Zn(2+)</name>
        <dbReference type="ChEBI" id="CHEBI:29105"/>
    </ligand>
</feature>
<comment type="cofactor">
    <cofactor evidence="7">
        <name>Zn(2+)</name>
        <dbReference type="ChEBI" id="CHEBI:29105"/>
    </cofactor>
    <cofactor evidence="7">
        <name>Fe(3+)</name>
        <dbReference type="ChEBI" id="CHEBI:29034"/>
    </cofactor>
    <text evidence="7">Binds 1 zinc or iron ion per subunit.</text>
</comment>
<feature type="binding site" evidence="7">
    <location>
        <position position="98"/>
    </location>
    <ligand>
        <name>4-imidazolone-5-propanoate</name>
        <dbReference type="ChEBI" id="CHEBI:77893"/>
    </ligand>
</feature>
<feature type="binding site" evidence="7">
    <location>
        <position position="161"/>
    </location>
    <ligand>
        <name>4-imidazolone-5-propanoate</name>
        <dbReference type="ChEBI" id="CHEBI:77893"/>
    </ligand>
</feature>
<feature type="binding site" evidence="7">
    <location>
        <position position="259"/>
    </location>
    <ligand>
        <name>Zn(2+)</name>
        <dbReference type="ChEBI" id="CHEBI:29105"/>
    </ligand>
</feature>
<dbReference type="Gene3D" id="2.30.40.10">
    <property type="entry name" value="Urease, subunit C, domain 1"/>
    <property type="match status" value="1"/>
</dbReference>
<dbReference type="Proteomes" id="UP000191418">
    <property type="component" value="Unassembled WGS sequence"/>
</dbReference>
<dbReference type="InterPro" id="IPR006680">
    <property type="entry name" value="Amidohydro-rel"/>
</dbReference>
<feature type="binding site" evidence="7">
    <location>
        <position position="161"/>
    </location>
    <ligand>
        <name>N-formimidoyl-L-glutamate</name>
        <dbReference type="ChEBI" id="CHEBI:58928"/>
    </ligand>
</feature>
<dbReference type="Gene3D" id="3.20.20.140">
    <property type="entry name" value="Metal-dependent hydrolases"/>
    <property type="match status" value="1"/>
</dbReference>
<dbReference type="GO" id="GO:0005506">
    <property type="term" value="F:iron ion binding"/>
    <property type="evidence" value="ECO:0007669"/>
    <property type="project" value="UniProtKB-UniRule"/>
</dbReference>
<evidence type="ECO:0000256" key="6">
    <source>
        <dbReference type="ARBA" id="ARBA00023004"/>
    </source>
</evidence>
<keyword evidence="10" id="KW-1185">Reference proteome</keyword>
<gene>
    <name evidence="7" type="primary">hutI</name>
    <name evidence="9" type="ORF">BTE48_10920</name>
</gene>
<dbReference type="FunFam" id="3.20.20.140:FF:000007">
    <property type="entry name" value="Imidazolonepropionase"/>
    <property type="match status" value="1"/>
</dbReference>
<feature type="binding site" evidence="7">
    <location>
        <position position="334"/>
    </location>
    <ligand>
        <name>Fe(3+)</name>
        <dbReference type="ChEBI" id="CHEBI:29034"/>
    </ligand>
</feature>
<comment type="function">
    <text evidence="7">Catalyzes the hydrolytic cleavage of the carbon-nitrogen bond in imidazolone-5-propanoate to yield N-formimidoyl-L-glutamate. It is the third step in the universal histidine degradation pathway.</text>
</comment>
<dbReference type="STRING" id="64969.SAMN02745127_02889"/>
<feature type="binding site" evidence="7">
    <location>
        <position position="89"/>
    </location>
    <ligand>
        <name>Fe(3+)</name>
        <dbReference type="ChEBI" id="CHEBI:29034"/>
    </ligand>
</feature>